<feature type="region of interest" description="Disordered" evidence="1">
    <location>
        <begin position="191"/>
        <end position="237"/>
    </location>
</feature>
<dbReference type="AlphaFoldDB" id="A0A183UZE9"/>
<evidence type="ECO:0000313" key="3">
    <source>
        <dbReference type="Proteomes" id="UP000050794"/>
    </source>
</evidence>
<feature type="compositionally biased region" description="Low complexity" evidence="1">
    <location>
        <begin position="81"/>
        <end position="91"/>
    </location>
</feature>
<feature type="compositionally biased region" description="Basic and acidic residues" evidence="1">
    <location>
        <begin position="127"/>
        <end position="139"/>
    </location>
</feature>
<feature type="compositionally biased region" description="Basic and acidic residues" evidence="1">
    <location>
        <begin position="147"/>
        <end position="167"/>
    </location>
</feature>
<dbReference type="InterPro" id="IPR003890">
    <property type="entry name" value="MIF4G-like_typ-3"/>
</dbReference>
<dbReference type="SMART" id="SM00543">
    <property type="entry name" value="MIF4G"/>
    <property type="match status" value="1"/>
</dbReference>
<feature type="region of interest" description="Disordered" evidence="1">
    <location>
        <begin position="1"/>
        <end position="27"/>
    </location>
</feature>
<accession>A0A183UZE9</accession>
<dbReference type="InterPro" id="IPR000477">
    <property type="entry name" value="RT_dom"/>
</dbReference>
<evidence type="ECO:0000259" key="2">
    <source>
        <dbReference type="SMART" id="SM00543"/>
    </source>
</evidence>
<evidence type="ECO:0000313" key="4">
    <source>
        <dbReference type="WBParaSite" id="TCNE_0001386901-mRNA-1"/>
    </source>
</evidence>
<feature type="compositionally biased region" description="Basic and acidic residues" evidence="1">
    <location>
        <begin position="866"/>
        <end position="889"/>
    </location>
</feature>
<dbReference type="Pfam" id="PF02854">
    <property type="entry name" value="MIF4G"/>
    <property type="match status" value="1"/>
</dbReference>
<feature type="compositionally biased region" description="Basic and acidic residues" evidence="1">
    <location>
        <begin position="714"/>
        <end position="727"/>
    </location>
</feature>
<dbReference type="PANTHER" id="PTHR23253">
    <property type="entry name" value="EUKARYOTIC TRANSLATION INITIATION FACTOR 4 GAMMA"/>
    <property type="match status" value="1"/>
</dbReference>
<organism evidence="3 4">
    <name type="scientific">Toxocara canis</name>
    <name type="common">Canine roundworm</name>
    <dbReference type="NCBI Taxonomy" id="6265"/>
    <lineage>
        <taxon>Eukaryota</taxon>
        <taxon>Metazoa</taxon>
        <taxon>Ecdysozoa</taxon>
        <taxon>Nematoda</taxon>
        <taxon>Chromadorea</taxon>
        <taxon>Rhabditida</taxon>
        <taxon>Spirurina</taxon>
        <taxon>Ascaridomorpha</taxon>
        <taxon>Ascaridoidea</taxon>
        <taxon>Toxocaridae</taxon>
        <taxon>Toxocara</taxon>
    </lineage>
</organism>
<dbReference type="PANTHER" id="PTHR23253:SF78">
    <property type="entry name" value="EUKARYOTIC TRANSLATION INITIATION FACTOR 4G1, ISOFORM B-RELATED"/>
    <property type="match status" value="1"/>
</dbReference>
<dbReference type="GO" id="GO:0003729">
    <property type="term" value="F:mRNA binding"/>
    <property type="evidence" value="ECO:0007669"/>
    <property type="project" value="TreeGrafter"/>
</dbReference>
<feature type="compositionally biased region" description="Low complexity" evidence="1">
    <location>
        <begin position="825"/>
        <end position="850"/>
    </location>
</feature>
<feature type="compositionally biased region" description="Basic and acidic residues" evidence="1">
    <location>
        <begin position="366"/>
        <end position="380"/>
    </location>
</feature>
<feature type="compositionally biased region" description="Pro residues" evidence="1">
    <location>
        <begin position="67"/>
        <end position="80"/>
    </location>
</feature>
<feature type="region of interest" description="Disordered" evidence="1">
    <location>
        <begin position="321"/>
        <end position="380"/>
    </location>
</feature>
<feature type="region of interest" description="Disordered" evidence="1">
    <location>
        <begin position="60"/>
        <end position="98"/>
    </location>
</feature>
<protein>
    <submittedName>
        <fullName evidence="4">MIF4G domain-containing protein</fullName>
    </submittedName>
</protein>
<dbReference type="SUPFAM" id="SSF48371">
    <property type="entry name" value="ARM repeat"/>
    <property type="match status" value="1"/>
</dbReference>
<feature type="compositionally biased region" description="Basic and acidic residues" evidence="1">
    <location>
        <begin position="810"/>
        <end position="824"/>
    </location>
</feature>
<proteinExistence type="predicted"/>
<reference evidence="4" key="1">
    <citation type="submission" date="2016-06" db="UniProtKB">
        <authorList>
            <consortium name="WormBaseParasite"/>
        </authorList>
    </citation>
    <scope>IDENTIFICATION</scope>
</reference>
<dbReference type="InterPro" id="IPR016024">
    <property type="entry name" value="ARM-type_fold"/>
</dbReference>
<feature type="domain" description="MIF4G" evidence="2">
    <location>
        <begin position="399"/>
        <end position="648"/>
    </location>
</feature>
<dbReference type="WBParaSite" id="TCNE_0001386901-mRNA-1">
    <property type="protein sequence ID" value="TCNE_0001386901-mRNA-1"/>
    <property type="gene ID" value="TCNE_0001386901"/>
</dbReference>
<feature type="compositionally biased region" description="Low complexity" evidence="1">
    <location>
        <begin position="41"/>
        <end position="55"/>
    </location>
</feature>
<feature type="region of interest" description="Disordered" evidence="1">
    <location>
        <begin position="677"/>
        <end position="889"/>
    </location>
</feature>
<sequence length="1230" mass="135876">LFSGGRRSAALDVSHDNVPPHPSNASQKFSLQVAQSVLGDSTTPSSSTAVQAATQALPAQATASTPAPAPVAPSEIPPVLPAAQPTAATSPSPAPPAAPVEEVFALHIVGMPAAAPSEPTIIEEKPPEAVKEPIIEPDKVQPLAPEEPVKKEEPDHVEKSENEHAPENVEPSPQPSEVVAVQDTALISEPEEPKTIPEVEEPPATAHHSVEVVPEEAEKEEKAAVEEEEPEETKLERKRRELEMRQHELLQDPSNVNVDAMVYGRSYLVFMREVVKELKKNSCPVEESELKSLGIDIASAPAVSTLDRQQRRLDGLGGASRAFAPGWMPDNKNPLKPKAYHGRLSDRGHSQRGDRDRKRGPISRPSIDRPSREPVKLHKAENAWKHEISANVDKNQQLYKDIRGLLNKITPSTFEALSTDFLAFKVYQNKEQMSEVIDIIFDKAVEEPKFCPLYSDLCKKQVVEESQESGKSEFRSGILTRCQQTFETKRQDEINKKRAEAEAEPDVSRVLWKEKKQKELKLEVMEMEAKERRRMFGNIGFIGQLFRHELIVPRILNWCIIHLLKNHSEAQAQGGGDEESIECAVRMLETVGKIADRQGLTVSRQGAEGGQPEFNLNLFFTHLGDIAPNVSNRVRFLIMNLIELKNNNWNPRKSADTGPKTIEEVHIEARKEEIQNKLQREQYEKKRGPYEGRPSLDRRSQRPTVIGRQSQDGRYGRGGDSSRDQKARAAGAASMVASTASRKNQSLNSVELQMDQPQSLGARRPQFSSGSAGGGQQTERNVASRSMMGVRGAGRGSLASRDNSQPSSREPSESRRQSSNDERIAALASASAMTHSSTSGGLRRSGYAGAASGGGGSSSALSSAAADDKSTTSDHGEHEQDHEREHENDIKRAANEKKAFSVLVGDLNDYFADVVDVERIYACVMEVCETTPVRVVFRLIMQVGIEKVGGAVNNPLRRYVGQVICRCLQTDETKEEALHGEYKVQLCLLFVDFKKAFDSLGQNAVLQGLSGQGVDPMYVRISEESLFESNTKITLFEAPISTKIGRDVKQGDIYSPIVFSSAVEGVLRKMETAGGFSVDGEVLQMLFFADDVVVVADDPEKLQKIADFSTYVVENELWEDNMRIWEAVAEIISWSIMCDTNHFEGARPSIGDFREAFKNANADTRKADALLLYVLKRLVNYAEIEYEREKHTTSVSMAFTEISDLHTDTLLAALKECHISSGDSLLQLLK</sequence>
<keyword evidence="3" id="KW-1185">Reference proteome</keyword>
<dbReference type="Pfam" id="PF00078">
    <property type="entry name" value="RVT_1"/>
    <property type="match status" value="1"/>
</dbReference>
<dbReference type="Proteomes" id="UP000050794">
    <property type="component" value="Unassembled WGS sequence"/>
</dbReference>
<feature type="region of interest" description="Disordered" evidence="1">
    <location>
        <begin position="127"/>
        <end position="178"/>
    </location>
</feature>
<feature type="compositionally biased region" description="Basic and acidic residues" evidence="1">
    <location>
        <begin position="343"/>
        <end position="359"/>
    </location>
</feature>
<dbReference type="GO" id="GO:0003743">
    <property type="term" value="F:translation initiation factor activity"/>
    <property type="evidence" value="ECO:0007669"/>
    <property type="project" value="TreeGrafter"/>
</dbReference>
<feature type="compositionally biased region" description="Basic and acidic residues" evidence="1">
    <location>
        <begin position="677"/>
        <end position="700"/>
    </location>
</feature>
<feature type="region of interest" description="Disordered" evidence="1">
    <location>
        <begin position="36"/>
        <end position="55"/>
    </location>
</feature>
<dbReference type="Gene3D" id="1.25.40.180">
    <property type="match status" value="1"/>
</dbReference>
<feature type="compositionally biased region" description="Polar residues" evidence="1">
    <location>
        <begin position="742"/>
        <end position="759"/>
    </location>
</feature>
<evidence type="ECO:0000256" key="1">
    <source>
        <dbReference type="SAM" id="MobiDB-lite"/>
    </source>
</evidence>
<dbReference type="GO" id="GO:0016281">
    <property type="term" value="C:eukaryotic translation initiation factor 4F complex"/>
    <property type="evidence" value="ECO:0007669"/>
    <property type="project" value="TreeGrafter"/>
</dbReference>
<name>A0A183UZE9_TOXCA</name>
<feature type="compositionally biased region" description="Low complexity" evidence="1">
    <location>
        <begin position="728"/>
        <end position="741"/>
    </location>
</feature>